<feature type="transmembrane region" description="Helical" evidence="6">
    <location>
        <begin position="87"/>
        <end position="105"/>
    </location>
</feature>
<evidence type="ECO:0000313" key="11">
    <source>
        <dbReference type="EMBL" id="CAB4769789.1"/>
    </source>
</evidence>
<feature type="domain" description="Major facilitator superfamily (MFS) profile" evidence="7">
    <location>
        <begin position="1"/>
        <end position="396"/>
    </location>
</feature>
<keyword evidence="4 6" id="KW-1133">Transmembrane helix</keyword>
<dbReference type="InterPro" id="IPR050189">
    <property type="entry name" value="MFS_Efflux_Transporters"/>
</dbReference>
<dbReference type="InterPro" id="IPR011701">
    <property type="entry name" value="MFS"/>
</dbReference>
<organism evidence="8">
    <name type="scientific">freshwater metagenome</name>
    <dbReference type="NCBI Taxonomy" id="449393"/>
    <lineage>
        <taxon>unclassified sequences</taxon>
        <taxon>metagenomes</taxon>
        <taxon>ecological metagenomes</taxon>
    </lineage>
</organism>
<dbReference type="PANTHER" id="PTHR43124:SF3">
    <property type="entry name" value="CHLORAMPHENICOL EFFLUX PUMP RV0191"/>
    <property type="match status" value="1"/>
</dbReference>
<evidence type="ECO:0000256" key="5">
    <source>
        <dbReference type="ARBA" id="ARBA00023136"/>
    </source>
</evidence>
<dbReference type="GO" id="GO:0005886">
    <property type="term" value="C:plasma membrane"/>
    <property type="evidence" value="ECO:0007669"/>
    <property type="project" value="UniProtKB-SubCell"/>
</dbReference>
<dbReference type="InterPro" id="IPR020846">
    <property type="entry name" value="MFS_dom"/>
</dbReference>
<feature type="transmembrane region" description="Helical" evidence="6">
    <location>
        <begin position="176"/>
        <end position="198"/>
    </location>
</feature>
<evidence type="ECO:0000313" key="9">
    <source>
        <dbReference type="EMBL" id="CAB4601123.1"/>
    </source>
</evidence>
<dbReference type="PANTHER" id="PTHR43124">
    <property type="entry name" value="PURINE EFFLUX PUMP PBUE"/>
    <property type="match status" value="1"/>
</dbReference>
<evidence type="ECO:0000256" key="3">
    <source>
        <dbReference type="ARBA" id="ARBA00022692"/>
    </source>
</evidence>
<evidence type="ECO:0000259" key="7">
    <source>
        <dbReference type="PROSITE" id="PS50850"/>
    </source>
</evidence>
<dbReference type="EMBL" id="CAFBQJ010000052">
    <property type="protein sequence ID" value="CAB5047016.1"/>
    <property type="molecule type" value="Genomic_DNA"/>
</dbReference>
<evidence type="ECO:0000256" key="6">
    <source>
        <dbReference type="SAM" id="Phobius"/>
    </source>
</evidence>
<feature type="transmembrane region" description="Helical" evidence="6">
    <location>
        <begin position="310"/>
        <end position="331"/>
    </location>
</feature>
<proteinExistence type="predicted"/>
<evidence type="ECO:0000313" key="10">
    <source>
        <dbReference type="EMBL" id="CAB4637220.1"/>
    </source>
</evidence>
<feature type="transmembrane region" description="Helical" evidence="6">
    <location>
        <begin position="219"/>
        <end position="241"/>
    </location>
</feature>
<protein>
    <submittedName>
        <fullName evidence="8">Unannotated protein</fullName>
    </submittedName>
</protein>
<reference evidence="8" key="1">
    <citation type="submission" date="2020-05" db="EMBL/GenBank/DDBJ databases">
        <authorList>
            <person name="Chiriac C."/>
            <person name="Salcher M."/>
            <person name="Ghai R."/>
            <person name="Kavagutti S V."/>
        </authorList>
    </citation>
    <scope>NUCLEOTIDE SEQUENCE</scope>
</reference>
<dbReference type="InterPro" id="IPR036259">
    <property type="entry name" value="MFS_trans_sf"/>
</dbReference>
<dbReference type="EMBL" id="CAFBNZ010000049">
    <property type="protein sequence ID" value="CAB4968958.1"/>
    <property type="molecule type" value="Genomic_DNA"/>
</dbReference>
<keyword evidence="5 6" id="KW-0472">Membrane</keyword>
<gene>
    <name evidence="8" type="ORF">UFOPK1421_00447</name>
    <name evidence="9" type="ORF">UFOPK1820_00737</name>
    <name evidence="10" type="ORF">UFOPK1960_01060</name>
    <name evidence="11" type="ORF">UFOPK2921_00196</name>
    <name evidence="12" type="ORF">UFOPK3889_00391</name>
    <name evidence="13" type="ORF">UFOPK4275_00423</name>
    <name evidence="14" type="ORF">UFOPK4422_00308</name>
</gene>
<sequence>MSSQRRLIDRFLDDSYSPETRRHVGTLTIARMTTNGCFRFAPPFLASISNDFNISLSRLGLALMFTEITMAIAPILGSYVDRVHRRTAMAGGLIGLSGATALAAASPSLWVFMIGILLLGICKFIFDMGLTAWVNDHVDYERRGRVIGLTETSWALGLLIGVTSMGLVASATSWRWGYAAGALGVALMAVVVATRLDGHDVVGSQRIQQTQKHPMPAQGFWIVGAMFFLMAASQTMFVTFGSWLDDEFGFTEAGISAVAFGLGAFELFASITSARRTDLWGKERSAILGAGLIVPAGLLLTVGHNHLISGLILLGIYLLGFEFAIVSLLPLGANLITHSPARGLGIVLAGGALGRASMSVIATATYDSFGINVPAFIGACSALCTILCMIAYSRTTKQSVL</sequence>
<dbReference type="EMBL" id="CAFBRX010000018">
    <property type="protein sequence ID" value="CAB5113564.1"/>
    <property type="molecule type" value="Genomic_DNA"/>
</dbReference>
<feature type="transmembrane region" description="Helical" evidence="6">
    <location>
        <begin position="371"/>
        <end position="392"/>
    </location>
</feature>
<accession>A0A6J6BG37</accession>
<dbReference type="EMBL" id="CAEZUK010000103">
    <property type="protein sequence ID" value="CAB4601123.1"/>
    <property type="molecule type" value="Genomic_DNA"/>
</dbReference>
<dbReference type="AlphaFoldDB" id="A0A6J6BG37"/>
<dbReference type="PROSITE" id="PS50850">
    <property type="entry name" value="MFS"/>
    <property type="match status" value="1"/>
</dbReference>
<dbReference type="SUPFAM" id="SSF103473">
    <property type="entry name" value="MFS general substrate transporter"/>
    <property type="match status" value="1"/>
</dbReference>
<dbReference type="EMBL" id="CAEZZV010000014">
    <property type="protein sequence ID" value="CAB4769789.1"/>
    <property type="molecule type" value="Genomic_DNA"/>
</dbReference>
<feature type="transmembrane region" description="Helical" evidence="6">
    <location>
        <begin position="286"/>
        <end position="304"/>
    </location>
</feature>
<evidence type="ECO:0000313" key="13">
    <source>
        <dbReference type="EMBL" id="CAB5047016.1"/>
    </source>
</evidence>
<comment type="subcellular location">
    <subcellularLocation>
        <location evidence="1">Cell membrane</location>
        <topology evidence="1">Multi-pass membrane protein</topology>
    </subcellularLocation>
</comment>
<dbReference type="Gene3D" id="1.20.1250.20">
    <property type="entry name" value="MFS general substrate transporter like domains"/>
    <property type="match status" value="1"/>
</dbReference>
<evidence type="ECO:0000313" key="8">
    <source>
        <dbReference type="EMBL" id="CAB4537383.1"/>
    </source>
</evidence>
<feature type="transmembrane region" description="Helical" evidence="6">
    <location>
        <begin position="343"/>
        <end position="365"/>
    </location>
</feature>
<name>A0A6J6BG37_9ZZZZ</name>
<evidence type="ECO:0000313" key="14">
    <source>
        <dbReference type="EMBL" id="CAB5113564.1"/>
    </source>
</evidence>
<dbReference type="EMBL" id="CAEZSL010000034">
    <property type="protein sequence ID" value="CAB4537383.1"/>
    <property type="molecule type" value="Genomic_DNA"/>
</dbReference>
<evidence type="ECO:0000256" key="4">
    <source>
        <dbReference type="ARBA" id="ARBA00022989"/>
    </source>
</evidence>
<feature type="transmembrane region" description="Helical" evidence="6">
    <location>
        <begin position="111"/>
        <end position="134"/>
    </location>
</feature>
<feature type="transmembrane region" description="Helical" evidence="6">
    <location>
        <begin position="253"/>
        <end position="274"/>
    </location>
</feature>
<dbReference type="EMBL" id="CAEZVL010000182">
    <property type="protein sequence ID" value="CAB4637220.1"/>
    <property type="molecule type" value="Genomic_DNA"/>
</dbReference>
<keyword evidence="2" id="KW-1003">Cell membrane</keyword>
<evidence type="ECO:0000256" key="1">
    <source>
        <dbReference type="ARBA" id="ARBA00004651"/>
    </source>
</evidence>
<dbReference type="GO" id="GO:0022857">
    <property type="term" value="F:transmembrane transporter activity"/>
    <property type="evidence" value="ECO:0007669"/>
    <property type="project" value="InterPro"/>
</dbReference>
<keyword evidence="3 6" id="KW-0812">Transmembrane</keyword>
<dbReference type="Pfam" id="PF07690">
    <property type="entry name" value="MFS_1"/>
    <property type="match status" value="1"/>
</dbReference>
<feature type="transmembrane region" description="Helical" evidence="6">
    <location>
        <begin position="146"/>
        <end position="170"/>
    </location>
</feature>
<evidence type="ECO:0000313" key="12">
    <source>
        <dbReference type="EMBL" id="CAB4968958.1"/>
    </source>
</evidence>
<evidence type="ECO:0000256" key="2">
    <source>
        <dbReference type="ARBA" id="ARBA00022475"/>
    </source>
</evidence>